<keyword evidence="3" id="KW-1185">Reference proteome</keyword>
<organism evidence="2 3">
    <name type="scientific">Ectopseudomonas hydrolytica</name>
    <dbReference type="NCBI Taxonomy" id="2493633"/>
    <lineage>
        <taxon>Bacteria</taxon>
        <taxon>Pseudomonadati</taxon>
        <taxon>Pseudomonadota</taxon>
        <taxon>Gammaproteobacteria</taxon>
        <taxon>Pseudomonadales</taxon>
        <taxon>Pseudomonadaceae</taxon>
        <taxon>Ectopseudomonas</taxon>
    </lineage>
</organism>
<evidence type="ECO:0000256" key="1">
    <source>
        <dbReference type="SAM" id="Coils"/>
    </source>
</evidence>
<evidence type="ECO:0000313" key="3">
    <source>
        <dbReference type="Proteomes" id="UP001054897"/>
    </source>
</evidence>
<sequence length="256" mass="29579">MKRALWLGLGVVLLSNAVALGGVWYNRSGAPEAQLLLSERELQRVYGGWLREQDDGVLRLQLSWRHAGEGWQLPWLDEAKLRELGFAAGTDEQAWGRQPAREVWLVLELDGPVHRRQVEQARQALEAAEAELRARPESEVLQQERDEHRRRLLHEQQQASRLILVDAGVDAEVLRQRWPDRQRQVVLVGRMEPYRHGAEAGYGASIRLENDRLSVPHAYRELARGWERSYEQSGFKAQVEVAFGRRHEPWVLSIRQ</sequence>
<gene>
    <name evidence="2" type="ORF">L1F06_002215</name>
</gene>
<dbReference type="InterPro" id="IPR032249">
    <property type="entry name" value="DUF4824"/>
</dbReference>
<accession>A0ABY5A8Q9</accession>
<proteinExistence type="predicted"/>
<dbReference type="Proteomes" id="UP001054897">
    <property type="component" value="Chromosome"/>
</dbReference>
<dbReference type="EMBL" id="CP099397">
    <property type="protein sequence ID" value="USR40274.1"/>
    <property type="molecule type" value="Genomic_DNA"/>
</dbReference>
<reference evidence="2" key="1">
    <citation type="submission" date="2022-06" db="EMBL/GenBank/DDBJ databases">
        <title>Complete genome of Pseudomonas hydrolytica DSWY01T.</title>
        <authorList>
            <person name="Jung J."/>
            <person name="Jeon C.O."/>
        </authorList>
    </citation>
    <scope>NUCLEOTIDE SEQUENCE</scope>
    <source>
        <strain evidence="2">DSWY01</strain>
    </source>
</reference>
<dbReference type="Pfam" id="PF16106">
    <property type="entry name" value="DUF4824"/>
    <property type="match status" value="1"/>
</dbReference>
<evidence type="ECO:0000313" key="2">
    <source>
        <dbReference type="EMBL" id="USR40274.1"/>
    </source>
</evidence>
<name>A0ABY5A8Q9_9GAMM</name>
<feature type="coiled-coil region" evidence="1">
    <location>
        <begin position="115"/>
        <end position="158"/>
    </location>
</feature>
<protein>
    <submittedName>
        <fullName evidence="2">DUF4824 family protein</fullName>
    </submittedName>
</protein>
<keyword evidence="1" id="KW-0175">Coiled coil</keyword>
<dbReference type="GeneID" id="300079756"/>
<dbReference type="RefSeq" id="WP_129481959.1">
    <property type="nucleotide sequence ID" value="NZ_CAXYQR010000005.1"/>
</dbReference>